<evidence type="ECO:0000259" key="7">
    <source>
        <dbReference type="PROSITE" id="PS50157"/>
    </source>
</evidence>
<evidence type="ECO:0000313" key="9">
    <source>
        <dbReference type="Proteomes" id="UP000230233"/>
    </source>
</evidence>
<protein>
    <recommendedName>
        <fullName evidence="7">C2H2-type domain-containing protein</fullName>
    </recommendedName>
</protein>
<feature type="domain" description="C2H2-type" evidence="7">
    <location>
        <begin position="209"/>
        <end position="236"/>
    </location>
</feature>
<proteinExistence type="predicted"/>
<feature type="domain" description="C2H2-type" evidence="7">
    <location>
        <begin position="143"/>
        <end position="171"/>
    </location>
</feature>
<evidence type="ECO:0000256" key="5">
    <source>
        <dbReference type="PROSITE-ProRule" id="PRU00042"/>
    </source>
</evidence>
<feature type="compositionally biased region" description="Basic and acidic residues" evidence="6">
    <location>
        <begin position="310"/>
        <end position="319"/>
    </location>
</feature>
<dbReference type="InterPro" id="IPR013087">
    <property type="entry name" value="Znf_C2H2_type"/>
</dbReference>
<dbReference type="PANTHER" id="PTHR24379">
    <property type="entry name" value="KRAB AND ZINC FINGER DOMAIN-CONTAINING"/>
    <property type="match status" value="1"/>
</dbReference>
<dbReference type="Gene3D" id="3.30.160.60">
    <property type="entry name" value="Classic Zinc Finger"/>
    <property type="match status" value="2"/>
</dbReference>
<name>A0A2G5V0T2_9PELO</name>
<dbReference type="PROSITE" id="PS50157">
    <property type="entry name" value="ZINC_FINGER_C2H2_2"/>
    <property type="match status" value="4"/>
</dbReference>
<dbReference type="EMBL" id="PDUG01000002">
    <property type="protein sequence ID" value="PIC45116.1"/>
    <property type="molecule type" value="Genomic_DNA"/>
</dbReference>
<comment type="caution">
    <text evidence="8">The sequence shown here is derived from an EMBL/GenBank/DDBJ whole genome shotgun (WGS) entry which is preliminary data.</text>
</comment>
<dbReference type="SUPFAM" id="SSF57667">
    <property type="entry name" value="beta-beta-alpha zinc fingers"/>
    <property type="match status" value="2"/>
</dbReference>
<accession>A0A2G5V0T2</accession>
<gene>
    <name evidence="8" type="primary">Cni-lst-5</name>
    <name evidence="8" type="synonym">Cnig_chr_II.g5245</name>
    <name evidence="8" type="ORF">B9Z55_005245</name>
</gene>
<evidence type="ECO:0000313" key="8">
    <source>
        <dbReference type="EMBL" id="PIC45116.1"/>
    </source>
</evidence>
<dbReference type="PANTHER" id="PTHR24379:SF121">
    <property type="entry name" value="C2H2-TYPE DOMAIN-CONTAINING PROTEIN"/>
    <property type="match status" value="1"/>
</dbReference>
<feature type="domain" description="C2H2-type" evidence="7">
    <location>
        <begin position="267"/>
        <end position="294"/>
    </location>
</feature>
<dbReference type="GO" id="GO:0008270">
    <property type="term" value="F:zinc ion binding"/>
    <property type="evidence" value="ECO:0007669"/>
    <property type="project" value="UniProtKB-KW"/>
</dbReference>
<dbReference type="InterPro" id="IPR036236">
    <property type="entry name" value="Znf_C2H2_sf"/>
</dbReference>
<dbReference type="PROSITE" id="PS00028">
    <property type="entry name" value="ZINC_FINGER_C2H2_1"/>
    <property type="match status" value="4"/>
</dbReference>
<dbReference type="SMART" id="SM00355">
    <property type="entry name" value="ZnF_C2H2"/>
    <property type="match status" value="5"/>
</dbReference>
<feature type="compositionally biased region" description="Basic and acidic residues" evidence="6">
    <location>
        <begin position="39"/>
        <end position="48"/>
    </location>
</feature>
<evidence type="ECO:0000256" key="3">
    <source>
        <dbReference type="ARBA" id="ARBA00022771"/>
    </source>
</evidence>
<evidence type="ECO:0000256" key="1">
    <source>
        <dbReference type="ARBA" id="ARBA00022723"/>
    </source>
</evidence>
<evidence type="ECO:0000256" key="4">
    <source>
        <dbReference type="ARBA" id="ARBA00022833"/>
    </source>
</evidence>
<dbReference type="STRING" id="1611254.A0A2G5V0T2"/>
<sequence>MEINETTQKFHEKRGKLFVANDCLSKSSDGTIDSSLEPKGQENGEKKTELIFSQKKKEKNRGASKREIILLVLRRTISRSRFSHSPSFFIYCKILLLSEEFGCKEELEDGELSFGDSDDAVAAQKRELTRQNSRFRRFRHKEYQCDECDRMFTLKHNLQNHFVQYHMGCKTLHKACPSCKCTICGKIYSAASVLAEHMMQEHDRYMNHLQCTKCHAQFLTQTDLQKHMKEHIRERKSCRYEQCKGLKFKNSRELAEHVRLEHKTRELSCSVCNMEFRQLSAKIKHEKGHEKEKCGDNLAYRGRERRKAKCDEDLVKREPTSPLSPSPMKRHKFYSPQFEAVPIKRKTTKRLTKEEILAKIRRT</sequence>
<dbReference type="Pfam" id="PF00096">
    <property type="entry name" value="zf-C2H2"/>
    <property type="match status" value="2"/>
</dbReference>
<evidence type="ECO:0000256" key="2">
    <source>
        <dbReference type="ARBA" id="ARBA00022737"/>
    </source>
</evidence>
<evidence type="ECO:0000256" key="6">
    <source>
        <dbReference type="SAM" id="MobiDB-lite"/>
    </source>
</evidence>
<dbReference type="OrthoDB" id="8114442at2759"/>
<feature type="domain" description="C2H2-type" evidence="7">
    <location>
        <begin position="179"/>
        <end position="202"/>
    </location>
</feature>
<keyword evidence="4" id="KW-0862">Zinc</keyword>
<keyword evidence="9" id="KW-1185">Reference proteome</keyword>
<feature type="region of interest" description="Disordered" evidence="6">
    <location>
        <begin position="310"/>
        <end position="331"/>
    </location>
</feature>
<reference evidence="9" key="1">
    <citation type="submission" date="2017-10" db="EMBL/GenBank/DDBJ databases">
        <title>Rapid genome shrinkage in a self-fertile nematode reveals novel sperm competition proteins.</title>
        <authorList>
            <person name="Yin D."/>
            <person name="Schwarz E.M."/>
            <person name="Thomas C.G."/>
            <person name="Felde R.L."/>
            <person name="Korf I.F."/>
            <person name="Cutter A.D."/>
            <person name="Schartner C.M."/>
            <person name="Ralston E.J."/>
            <person name="Meyer B.J."/>
            <person name="Haag E.S."/>
        </authorList>
    </citation>
    <scope>NUCLEOTIDE SEQUENCE [LARGE SCALE GENOMIC DNA]</scope>
    <source>
        <strain evidence="9">JU1422</strain>
    </source>
</reference>
<keyword evidence="2" id="KW-0677">Repeat</keyword>
<dbReference type="Proteomes" id="UP000230233">
    <property type="component" value="Chromosome II"/>
</dbReference>
<organism evidence="8 9">
    <name type="scientific">Caenorhabditis nigoni</name>
    <dbReference type="NCBI Taxonomy" id="1611254"/>
    <lineage>
        <taxon>Eukaryota</taxon>
        <taxon>Metazoa</taxon>
        <taxon>Ecdysozoa</taxon>
        <taxon>Nematoda</taxon>
        <taxon>Chromadorea</taxon>
        <taxon>Rhabditida</taxon>
        <taxon>Rhabditina</taxon>
        <taxon>Rhabditomorpha</taxon>
        <taxon>Rhabditoidea</taxon>
        <taxon>Rhabditidae</taxon>
        <taxon>Peloderinae</taxon>
        <taxon>Caenorhabditis</taxon>
    </lineage>
</organism>
<dbReference type="AlphaFoldDB" id="A0A2G5V0T2"/>
<keyword evidence="1" id="KW-0479">Metal-binding</keyword>
<keyword evidence="3 5" id="KW-0863">Zinc-finger</keyword>
<feature type="region of interest" description="Disordered" evidence="6">
    <location>
        <begin position="26"/>
        <end position="48"/>
    </location>
</feature>